<comment type="caution">
    <text evidence="1">The sequence shown here is derived from an EMBL/GenBank/DDBJ whole genome shotgun (WGS) entry which is preliminary data.</text>
</comment>
<reference evidence="1" key="1">
    <citation type="submission" date="2021-02" db="EMBL/GenBank/DDBJ databases">
        <authorList>
            <person name="Nowell W R."/>
        </authorList>
    </citation>
    <scope>NUCLEOTIDE SEQUENCE</scope>
</reference>
<sequence length="72" mass="8565">MVSDDVMYECIDHLLEHETADRQSFECCQKLLNRIGDELKEKANEDETKTEQLTKYYQALEQNEYDFDVALQ</sequence>
<dbReference type="Proteomes" id="UP000681722">
    <property type="component" value="Unassembled WGS sequence"/>
</dbReference>
<evidence type="ECO:0000313" key="1">
    <source>
        <dbReference type="EMBL" id="CAF4318993.1"/>
    </source>
</evidence>
<name>A0A8S2UJL1_9BILA</name>
<proteinExistence type="predicted"/>
<evidence type="ECO:0000313" key="2">
    <source>
        <dbReference type="Proteomes" id="UP000681722"/>
    </source>
</evidence>
<dbReference type="AlphaFoldDB" id="A0A8S2UJL1"/>
<dbReference type="Gene3D" id="1.25.40.180">
    <property type="match status" value="1"/>
</dbReference>
<dbReference type="OrthoDB" id="514777at2759"/>
<feature type="non-terminal residue" evidence="1">
    <location>
        <position position="1"/>
    </location>
</feature>
<dbReference type="EMBL" id="CAJOBC010084565">
    <property type="protein sequence ID" value="CAF4318993.1"/>
    <property type="molecule type" value="Genomic_DNA"/>
</dbReference>
<accession>A0A8S2UJL1</accession>
<protein>
    <submittedName>
        <fullName evidence="1">Uncharacterized protein</fullName>
    </submittedName>
</protein>
<organism evidence="1 2">
    <name type="scientific">Didymodactylos carnosus</name>
    <dbReference type="NCBI Taxonomy" id="1234261"/>
    <lineage>
        <taxon>Eukaryota</taxon>
        <taxon>Metazoa</taxon>
        <taxon>Spiralia</taxon>
        <taxon>Gnathifera</taxon>
        <taxon>Rotifera</taxon>
        <taxon>Eurotatoria</taxon>
        <taxon>Bdelloidea</taxon>
        <taxon>Philodinida</taxon>
        <taxon>Philodinidae</taxon>
        <taxon>Didymodactylos</taxon>
    </lineage>
</organism>
<gene>
    <name evidence="1" type="ORF">SRO942_LOCUS35164</name>
</gene>